<keyword evidence="8" id="KW-0472">Membrane</keyword>
<evidence type="ECO:0000256" key="8">
    <source>
        <dbReference type="ARBA" id="ARBA00023136"/>
    </source>
</evidence>
<feature type="region of interest" description="Disordered" evidence="9">
    <location>
        <begin position="70"/>
        <end position="162"/>
    </location>
</feature>
<dbReference type="PROSITE" id="PS51847">
    <property type="entry name" value="SMP"/>
    <property type="match status" value="1"/>
</dbReference>
<reference evidence="11 12" key="1">
    <citation type="journal article" date="2018" name="BMC Genomics">
        <title>Genomic evidence for intraspecific hybridization in a clonal and extremely halotolerant yeast.</title>
        <authorList>
            <person name="Gostincar C."/>
            <person name="Stajich J.E."/>
            <person name="Zupancic J."/>
            <person name="Zalar P."/>
            <person name="Gunde-Cimerman N."/>
        </authorList>
    </citation>
    <scope>NUCLEOTIDE SEQUENCE [LARGE SCALE GENOMIC DNA]</scope>
    <source>
        <strain evidence="11 12">EXF-6656</strain>
    </source>
</reference>
<comment type="subcellular location">
    <subcellularLocation>
        <location evidence="1">Membrane</location>
    </subcellularLocation>
</comment>
<evidence type="ECO:0000313" key="12">
    <source>
        <dbReference type="Proteomes" id="UP000281245"/>
    </source>
</evidence>
<sequence>MSVNIDWQTLTEGPDGEALAETIRAFVHERFQQISLPKLIRSVKCHSFDFGTIAPNVVLKDICNPLPDFYEDDTESEGSALEKDSSPPAKVTETGQPEGQEQHPLHQHHHAESFSSISPPPSNTPPSRAESGDHSSNQQRHASTISAGSDTPVHDDRSPEDLQVVYHVTYSGNVRLSMTTE</sequence>
<evidence type="ECO:0000313" key="11">
    <source>
        <dbReference type="EMBL" id="RMX76122.1"/>
    </source>
</evidence>
<evidence type="ECO:0000256" key="1">
    <source>
        <dbReference type="ARBA" id="ARBA00004370"/>
    </source>
</evidence>
<evidence type="ECO:0000256" key="7">
    <source>
        <dbReference type="ARBA" id="ARBA00023128"/>
    </source>
</evidence>
<evidence type="ECO:0000256" key="2">
    <source>
        <dbReference type="ARBA" id="ARBA00022448"/>
    </source>
</evidence>
<evidence type="ECO:0000256" key="9">
    <source>
        <dbReference type="SAM" id="MobiDB-lite"/>
    </source>
</evidence>
<feature type="domain" description="SMP-LTD" evidence="10">
    <location>
        <begin position="1"/>
        <end position="181"/>
    </location>
</feature>
<dbReference type="PANTHER" id="PTHR28204:SF1">
    <property type="entry name" value="MITOCHONDRIAL DISTRIBUTION AND MORPHOLOGY PROTEIN 12"/>
    <property type="match status" value="1"/>
</dbReference>
<evidence type="ECO:0000256" key="5">
    <source>
        <dbReference type="ARBA" id="ARBA00023055"/>
    </source>
</evidence>
<keyword evidence="7" id="KW-0496">Mitochondrion</keyword>
<dbReference type="GO" id="GO:0008289">
    <property type="term" value="F:lipid binding"/>
    <property type="evidence" value="ECO:0007669"/>
    <property type="project" value="UniProtKB-KW"/>
</dbReference>
<dbReference type="AlphaFoldDB" id="A0A3M6WC44"/>
<dbReference type="GO" id="GO:1990456">
    <property type="term" value="P:mitochondrion-endoplasmic reticulum membrane tethering"/>
    <property type="evidence" value="ECO:0007669"/>
    <property type="project" value="TreeGrafter"/>
</dbReference>
<keyword evidence="2" id="KW-0813">Transport</keyword>
<comment type="caution">
    <text evidence="11">The sequence shown here is derived from an EMBL/GenBank/DDBJ whole genome shotgun (WGS) entry which is preliminary data.</text>
</comment>
<keyword evidence="3" id="KW-1000">Mitochondrion outer membrane</keyword>
<evidence type="ECO:0000256" key="3">
    <source>
        <dbReference type="ARBA" id="ARBA00022787"/>
    </source>
</evidence>
<feature type="non-terminal residue" evidence="11">
    <location>
        <position position="181"/>
    </location>
</feature>
<accession>A0A3M6WC44</accession>
<dbReference type="GO" id="GO:0015914">
    <property type="term" value="P:phospholipid transport"/>
    <property type="evidence" value="ECO:0007669"/>
    <property type="project" value="TreeGrafter"/>
</dbReference>
<dbReference type="Proteomes" id="UP000281245">
    <property type="component" value="Unassembled WGS sequence"/>
</dbReference>
<evidence type="ECO:0000259" key="10">
    <source>
        <dbReference type="PROSITE" id="PS51847"/>
    </source>
</evidence>
<organism evidence="11 12">
    <name type="scientific">Hortaea werneckii</name>
    <name type="common">Black yeast</name>
    <name type="synonym">Cladosporium werneckii</name>
    <dbReference type="NCBI Taxonomy" id="91943"/>
    <lineage>
        <taxon>Eukaryota</taxon>
        <taxon>Fungi</taxon>
        <taxon>Dikarya</taxon>
        <taxon>Ascomycota</taxon>
        <taxon>Pezizomycotina</taxon>
        <taxon>Dothideomycetes</taxon>
        <taxon>Dothideomycetidae</taxon>
        <taxon>Mycosphaerellales</taxon>
        <taxon>Teratosphaeriaceae</taxon>
        <taxon>Hortaea</taxon>
    </lineage>
</organism>
<evidence type="ECO:0000256" key="4">
    <source>
        <dbReference type="ARBA" id="ARBA00022824"/>
    </source>
</evidence>
<dbReference type="EMBL" id="QWIJ01001167">
    <property type="protein sequence ID" value="RMX76122.1"/>
    <property type="molecule type" value="Genomic_DNA"/>
</dbReference>
<dbReference type="GO" id="GO:0007005">
    <property type="term" value="P:mitochondrion organization"/>
    <property type="evidence" value="ECO:0007669"/>
    <property type="project" value="InterPro"/>
</dbReference>
<dbReference type="Pfam" id="PF26544">
    <property type="entry name" value="Mdm12"/>
    <property type="match status" value="1"/>
</dbReference>
<dbReference type="GO" id="GO:0032865">
    <property type="term" value="C:ERMES complex"/>
    <property type="evidence" value="ECO:0007669"/>
    <property type="project" value="InterPro"/>
</dbReference>
<proteinExistence type="predicted"/>
<feature type="compositionally biased region" description="Polar residues" evidence="9">
    <location>
        <begin position="134"/>
        <end position="149"/>
    </location>
</feature>
<protein>
    <recommendedName>
        <fullName evidence="10">SMP-LTD domain-containing protein</fullName>
    </recommendedName>
</protein>
<dbReference type="InterPro" id="IPR027532">
    <property type="entry name" value="Mdm12"/>
</dbReference>
<name>A0A3M6WC44_HORWE</name>
<keyword evidence="5" id="KW-0445">Lipid transport</keyword>
<dbReference type="InterPro" id="IPR031468">
    <property type="entry name" value="SMP_LBD"/>
</dbReference>
<dbReference type="PANTHER" id="PTHR28204">
    <property type="entry name" value="MITOCHONDRIAL DISTRIBUTION AND MORPHOLOGY PROTEIN 12"/>
    <property type="match status" value="1"/>
</dbReference>
<evidence type="ECO:0000256" key="6">
    <source>
        <dbReference type="ARBA" id="ARBA00023121"/>
    </source>
</evidence>
<keyword evidence="6" id="KW-0446">Lipid-binding</keyword>
<gene>
    <name evidence="11" type="ORF">D0869_11004</name>
</gene>
<keyword evidence="4" id="KW-0256">Endoplasmic reticulum</keyword>
<dbReference type="OrthoDB" id="3356905at2759"/>